<gene>
    <name evidence="1" type="ORF">F442_08367</name>
</gene>
<dbReference type="AlphaFoldDB" id="W2ZDK9"/>
<accession>W2ZDK9</accession>
<sequence length="124" mass="13349">KMAASTQLAFAQLKDPESCLAGITAHAIQVIVNESSLLLEAAVQEHTVLRAYAGAPCTSHGTDGNLLSRMKFDFPSLILPAEEISEKVYPDSEVCDTECAYALTDLYLRSHGPTITTTPLKVLL</sequence>
<evidence type="ECO:0000313" key="2">
    <source>
        <dbReference type="Proteomes" id="UP000018948"/>
    </source>
</evidence>
<feature type="non-terminal residue" evidence="1">
    <location>
        <position position="1"/>
    </location>
</feature>
<dbReference type="Proteomes" id="UP000018948">
    <property type="component" value="Unassembled WGS sequence"/>
</dbReference>
<evidence type="ECO:0000313" key="1">
    <source>
        <dbReference type="EMBL" id="ETP45180.1"/>
    </source>
</evidence>
<organism evidence="1 2">
    <name type="scientific">Phytophthora nicotianae P10297</name>
    <dbReference type="NCBI Taxonomy" id="1317064"/>
    <lineage>
        <taxon>Eukaryota</taxon>
        <taxon>Sar</taxon>
        <taxon>Stramenopiles</taxon>
        <taxon>Oomycota</taxon>
        <taxon>Peronosporomycetes</taxon>
        <taxon>Peronosporales</taxon>
        <taxon>Peronosporaceae</taxon>
        <taxon>Phytophthora</taxon>
    </lineage>
</organism>
<proteinExistence type="predicted"/>
<reference evidence="1 2" key="1">
    <citation type="submission" date="2013-11" db="EMBL/GenBank/DDBJ databases">
        <title>The Genome Sequence of Phytophthora parasitica P10297.</title>
        <authorList>
            <consortium name="The Broad Institute Genomics Platform"/>
            <person name="Russ C."/>
            <person name="Tyler B."/>
            <person name="Panabieres F."/>
            <person name="Shan W."/>
            <person name="Tripathy S."/>
            <person name="Grunwald N."/>
            <person name="Machado M."/>
            <person name="Johnson C.S."/>
            <person name="Walker B."/>
            <person name="Young S.K."/>
            <person name="Zeng Q."/>
            <person name="Gargeya S."/>
            <person name="Fitzgerald M."/>
            <person name="Haas B."/>
            <person name="Abouelleil A."/>
            <person name="Allen A.W."/>
            <person name="Alvarado L."/>
            <person name="Arachchi H.M."/>
            <person name="Berlin A.M."/>
            <person name="Chapman S.B."/>
            <person name="Gainer-Dewar J."/>
            <person name="Goldberg J."/>
            <person name="Griggs A."/>
            <person name="Gujja S."/>
            <person name="Hansen M."/>
            <person name="Howarth C."/>
            <person name="Imamovic A."/>
            <person name="Ireland A."/>
            <person name="Larimer J."/>
            <person name="McCowan C."/>
            <person name="Murphy C."/>
            <person name="Pearson M."/>
            <person name="Poon T.W."/>
            <person name="Priest M."/>
            <person name="Roberts A."/>
            <person name="Saif S."/>
            <person name="Shea T."/>
            <person name="Sisk P."/>
            <person name="Sykes S."/>
            <person name="Wortman J."/>
            <person name="Nusbaum C."/>
            <person name="Birren B."/>
        </authorList>
    </citation>
    <scope>NUCLEOTIDE SEQUENCE [LARGE SCALE GENOMIC DNA]</scope>
    <source>
        <strain evidence="1 2">P10297</strain>
    </source>
</reference>
<name>W2ZDK9_PHYNI</name>
<protein>
    <submittedName>
        <fullName evidence="1">Uncharacterized protein</fullName>
    </submittedName>
</protein>
<dbReference type="EMBL" id="ANIY01001747">
    <property type="protein sequence ID" value="ETP45180.1"/>
    <property type="molecule type" value="Genomic_DNA"/>
</dbReference>
<comment type="caution">
    <text evidence="1">The sequence shown here is derived from an EMBL/GenBank/DDBJ whole genome shotgun (WGS) entry which is preliminary data.</text>
</comment>